<name>A0AAD8FKC0_BIOPF</name>
<evidence type="ECO:0000313" key="3">
    <source>
        <dbReference type="Proteomes" id="UP001233172"/>
    </source>
</evidence>
<dbReference type="Proteomes" id="UP001233172">
    <property type="component" value="Unassembled WGS sequence"/>
</dbReference>
<dbReference type="AlphaFoldDB" id="A0AAD8FKC0"/>
<dbReference type="EMBL" id="JASAOG010000064">
    <property type="protein sequence ID" value="KAK0056071.1"/>
    <property type="molecule type" value="Genomic_DNA"/>
</dbReference>
<protein>
    <submittedName>
        <fullName evidence="2">Uncharacterized protein</fullName>
    </submittedName>
</protein>
<reference evidence="2" key="1">
    <citation type="journal article" date="2023" name="PLoS Negl. Trop. Dis.">
        <title>A genome sequence for Biomphalaria pfeifferi, the major vector snail for the human-infecting parasite Schistosoma mansoni.</title>
        <authorList>
            <person name="Bu L."/>
            <person name="Lu L."/>
            <person name="Laidemitt M.R."/>
            <person name="Zhang S.M."/>
            <person name="Mutuku M."/>
            <person name="Mkoji G."/>
            <person name="Steinauer M."/>
            <person name="Loker E.S."/>
        </authorList>
    </citation>
    <scope>NUCLEOTIDE SEQUENCE</scope>
    <source>
        <strain evidence="2">KasaAsao</strain>
    </source>
</reference>
<sequence>MKKFSKAEEKEKDVEHEISQKIGIQNDTHRMMKLRNTSAFLSLCLLITFRGPHPKYWCKSSFIGRNLSPLSGIDKPKAVVSQMVSTSQPKVIFLMKV</sequence>
<gene>
    <name evidence="2" type="ORF">Bpfe_002067</name>
    <name evidence="1" type="ORF">Bpfe_014472</name>
</gene>
<proteinExistence type="predicted"/>
<organism evidence="2 3">
    <name type="scientific">Biomphalaria pfeifferi</name>
    <name type="common">Bloodfluke planorb</name>
    <name type="synonym">Freshwater snail</name>
    <dbReference type="NCBI Taxonomy" id="112525"/>
    <lineage>
        <taxon>Eukaryota</taxon>
        <taxon>Metazoa</taxon>
        <taxon>Spiralia</taxon>
        <taxon>Lophotrochozoa</taxon>
        <taxon>Mollusca</taxon>
        <taxon>Gastropoda</taxon>
        <taxon>Heterobranchia</taxon>
        <taxon>Euthyneura</taxon>
        <taxon>Panpulmonata</taxon>
        <taxon>Hygrophila</taxon>
        <taxon>Lymnaeoidea</taxon>
        <taxon>Planorbidae</taxon>
        <taxon>Biomphalaria</taxon>
    </lineage>
</organism>
<comment type="caution">
    <text evidence="2">The sequence shown here is derived from an EMBL/GenBank/DDBJ whole genome shotgun (WGS) entry which is preliminary data.</text>
</comment>
<reference evidence="2" key="2">
    <citation type="submission" date="2023-04" db="EMBL/GenBank/DDBJ databases">
        <authorList>
            <person name="Bu L."/>
            <person name="Lu L."/>
            <person name="Laidemitt M.R."/>
            <person name="Zhang S.M."/>
            <person name="Mutuku M."/>
            <person name="Mkoji G."/>
            <person name="Steinauer M."/>
            <person name="Loker E.S."/>
        </authorList>
    </citation>
    <scope>NUCLEOTIDE SEQUENCE</scope>
    <source>
        <strain evidence="2">KasaAsao</strain>
        <tissue evidence="2">Whole Snail</tissue>
    </source>
</reference>
<dbReference type="EMBL" id="JASAOG010000005">
    <property type="protein sequence ID" value="KAK0068132.1"/>
    <property type="molecule type" value="Genomic_DNA"/>
</dbReference>
<evidence type="ECO:0000313" key="2">
    <source>
        <dbReference type="EMBL" id="KAK0068132.1"/>
    </source>
</evidence>
<evidence type="ECO:0000313" key="1">
    <source>
        <dbReference type="EMBL" id="KAK0056071.1"/>
    </source>
</evidence>
<accession>A0AAD8FKC0</accession>
<keyword evidence="3" id="KW-1185">Reference proteome</keyword>